<proteinExistence type="predicted"/>
<keyword evidence="2" id="KW-1185">Reference proteome</keyword>
<evidence type="ECO:0000313" key="1">
    <source>
        <dbReference type="EMBL" id="KAI8425042.1"/>
    </source>
</evidence>
<sequence>MRQQIVRYAEFGVPEPESSERKGGSHEYHKDGSMFLFQYSTHINVHVGRKREGTHVYDKEGSIGLFGYTTNVYLRVPRYTRVTYIKVIVYAISPPKVDFNEVTNVLTIAYSWVQITFSSYSVSAKALCERMLISSCRSRSVSRWSPETRTPADVPAPASSCSRLPPACGGDGADCTSRPMRLALLSLRGRVHSCDSTRSNVSRSVMSGSKM</sequence>
<reference evidence="1 2" key="1">
    <citation type="journal article" date="2022" name="Genome Biol. Evol.">
        <title>The Spruce Budworm Genome: Reconstructing the Evolutionary History of Antifreeze Proteins.</title>
        <authorList>
            <person name="Beliveau C."/>
            <person name="Gagne P."/>
            <person name="Picq S."/>
            <person name="Vernygora O."/>
            <person name="Keeling C.I."/>
            <person name="Pinkney K."/>
            <person name="Doucet D."/>
            <person name="Wen F."/>
            <person name="Johnston J.S."/>
            <person name="Maaroufi H."/>
            <person name="Boyle B."/>
            <person name="Laroche J."/>
            <person name="Dewar K."/>
            <person name="Juretic N."/>
            <person name="Blackburn G."/>
            <person name="Nisole A."/>
            <person name="Brunet B."/>
            <person name="Brandao M."/>
            <person name="Lumley L."/>
            <person name="Duan J."/>
            <person name="Quan G."/>
            <person name="Lucarotti C.J."/>
            <person name="Roe A.D."/>
            <person name="Sperling F.A.H."/>
            <person name="Levesque R.C."/>
            <person name="Cusson M."/>
        </authorList>
    </citation>
    <scope>NUCLEOTIDE SEQUENCE [LARGE SCALE GENOMIC DNA]</scope>
    <source>
        <strain evidence="1">Glfc:IPQL:Cfum</strain>
    </source>
</reference>
<comment type="caution">
    <text evidence="1">The sequence shown here is derived from an EMBL/GenBank/DDBJ whole genome shotgun (WGS) entry which is preliminary data.</text>
</comment>
<organism evidence="1 2">
    <name type="scientific">Choristoneura fumiferana</name>
    <name type="common">Spruce budworm moth</name>
    <name type="synonym">Archips fumiferana</name>
    <dbReference type="NCBI Taxonomy" id="7141"/>
    <lineage>
        <taxon>Eukaryota</taxon>
        <taxon>Metazoa</taxon>
        <taxon>Ecdysozoa</taxon>
        <taxon>Arthropoda</taxon>
        <taxon>Hexapoda</taxon>
        <taxon>Insecta</taxon>
        <taxon>Pterygota</taxon>
        <taxon>Neoptera</taxon>
        <taxon>Endopterygota</taxon>
        <taxon>Lepidoptera</taxon>
        <taxon>Glossata</taxon>
        <taxon>Ditrysia</taxon>
        <taxon>Tortricoidea</taxon>
        <taxon>Tortricidae</taxon>
        <taxon>Tortricinae</taxon>
        <taxon>Choristoneura</taxon>
    </lineage>
</organism>
<evidence type="ECO:0000313" key="2">
    <source>
        <dbReference type="Proteomes" id="UP001064048"/>
    </source>
</evidence>
<dbReference type="EMBL" id="CM046111">
    <property type="protein sequence ID" value="KAI8425042.1"/>
    <property type="molecule type" value="Genomic_DNA"/>
</dbReference>
<dbReference type="Proteomes" id="UP001064048">
    <property type="component" value="Chromosome 11"/>
</dbReference>
<gene>
    <name evidence="1" type="ORF">MSG28_006918</name>
</gene>
<name>A0ACC0JLT6_CHOFU</name>
<protein>
    <submittedName>
        <fullName evidence="1">Uncharacterized protein</fullName>
    </submittedName>
</protein>
<accession>A0ACC0JLT6</accession>